<feature type="chain" id="PRO_5038686367" evidence="2">
    <location>
        <begin position="24"/>
        <end position="456"/>
    </location>
</feature>
<dbReference type="EMBL" id="FNBG01000029">
    <property type="protein sequence ID" value="SDG20367.1"/>
    <property type="molecule type" value="Genomic_DNA"/>
</dbReference>
<sequence length="456" mass="49718">MKGFMKVLSLMLVGIMLTGLVAACGNNSSSDSSGNSPGANNASGSDGTKKEPVTIKMFLDSAKSKNKVFSDMISEYNALGGDQVEMNVLPGDGVAAVQKMNILLGSGDSTDVVILDNPITQEKYVKAGYLAPLNDLANNASVDLGKSYGKYLPKADDGNTYFLRTDIGQWYVFYNKKIFDDANVPYPSGKWTWSEYIETAKKLTNAEKGIYGSLMLDYDNYLYFTARQKDVPAYKEDGTSNYDDPAYKEALKLFADLGNVDKIQPSWLEFKTQKVAWDAFMTGNYGMHLIGGWYMGLLTDQKTYPIDWKWGVTQVPVPDSGDGDRTLVAGAAFGVNSKSEHKEAAFKFINYLSQNLYKENKGIPPMENVSDADKVALLQGIADSSNGSVTVDELNKVIFDSGLGVADEKISGPGSSVISQTVLQEGELYMVGQKSLDDAIQAIKKKSDEAIQSEEE</sequence>
<dbReference type="InterPro" id="IPR006059">
    <property type="entry name" value="SBP"/>
</dbReference>
<dbReference type="Pfam" id="PF01547">
    <property type="entry name" value="SBP_bac_1"/>
    <property type="match status" value="1"/>
</dbReference>
<evidence type="ECO:0000256" key="2">
    <source>
        <dbReference type="SAM" id="SignalP"/>
    </source>
</evidence>
<dbReference type="AlphaFoldDB" id="A0A1G7SBE4"/>
<evidence type="ECO:0000313" key="4">
    <source>
        <dbReference type="Proteomes" id="UP000198972"/>
    </source>
</evidence>
<dbReference type="SUPFAM" id="SSF53850">
    <property type="entry name" value="Periplasmic binding protein-like II"/>
    <property type="match status" value="1"/>
</dbReference>
<accession>A0A1G7SBE4</accession>
<dbReference type="Gene3D" id="3.40.190.10">
    <property type="entry name" value="Periplasmic binding protein-like II"/>
    <property type="match status" value="1"/>
</dbReference>
<dbReference type="RefSeq" id="WP_091234934.1">
    <property type="nucleotide sequence ID" value="NZ_FNBG01000029.1"/>
</dbReference>
<keyword evidence="2" id="KW-0732">Signal</keyword>
<organism evidence="3 4">
    <name type="scientific">Fontibacillus panacisegetis</name>
    <dbReference type="NCBI Taxonomy" id="670482"/>
    <lineage>
        <taxon>Bacteria</taxon>
        <taxon>Bacillati</taxon>
        <taxon>Bacillota</taxon>
        <taxon>Bacilli</taxon>
        <taxon>Bacillales</taxon>
        <taxon>Paenibacillaceae</taxon>
        <taxon>Fontibacillus</taxon>
    </lineage>
</organism>
<name>A0A1G7SBE4_9BACL</name>
<dbReference type="PANTHER" id="PTHR43649:SF12">
    <property type="entry name" value="DIACETYLCHITOBIOSE BINDING PROTEIN DASA"/>
    <property type="match status" value="1"/>
</dbReference>
<dbReference type="STRING" id="670482.SAMN04488542_12949"/>
<reference evidence="3 4" key="1">
    <citation type="submission" date="2016-10" db="EMBL/GenBank/DDBJ databases">
        <authorList>
            <person name="de Groot N.N."/>
        </authorList>
    </citation>
    <scope>NUCLEOTIDE SEQUENCE [LARGE SCALE GENOMIC DNA]</scope>
    <source>
        <strain evidence="3 4">DSM 28129</strain>
    </source>
</reference>
<dbReference type="Proteomes" id="UP000198972">
    <property type="component" value="Unassembled WGS sequence"/>
</dbReference>
<feature type="compositionally biased region" description="Low complexity" evidence="1">
    <location>
        <begin position="27"/>
        <end position="46"/>
    </location>
</feature>
<evidence type="ECO:0000256" key="1">
    <source>
        <dbReference type="SAM" id="MobiDB-lite"/>
    </source>
</evidence>
<feature type="signal peptide" evidence="2">
    <location>
        <begin position="1"/>
        <end position="23"/>
    </location>
</feature>
<gene>
    <name evidence="3" type="ORF">SAMN04488542_12949</name>
</gene>
<dbReference type="OrthoDB" id="9782846at2"/>
<dbReference type="InterPro" id="IPR050490">
    <property type="entry name" value="Bact_solute-bd_prot1"/>
</dbReference>
<dbReference type="PROSITE" id="PS51257">
    <property type="entry name" value="PROKAR_LIPOPROTEIN"/>
    <property type="match status" value="1"/>
</dbReference>
<feature type="region of interest" description="Disordered" evidence="1">
    <location>
        <begin position="27"/>
        <end position="48"/>
    </location>
</feature>
<dbReference type="PANTHER" id="PTHR43649">
    <property type="entry name" value="ARABINOSE-BINDING PROTEIN-RELATED"/>
    <property type="match status" value="1"/>
</dbReference>
<protein>
    <submittedName>
        <fullName evidence="3">Carbohydrate ABC transporter substrate-binding protein, CUT1 family</fullName>
    </submittedName>
</protein>
<evidence type="ECO:0000313" key="3">
    <source>
        <dbReference type="EMBL" id="SDG20367.1"/>
    </source>
</evidence>
<keyword evidence="4" id="KW-1185">Reference proteome</keyword>
<proteinExistence type="predicted"/>